<evidence type="ECO:0000256" key="1">
    <source>
        <dbReference type="SAM" id="MobiDB-lite"/>
    </source>
</evidence>
<protein>
    <submittedName>
        <fullName evidence="2">Uncharacterized protein</fullName>
    </submittedName>
</protein>
<accession>A0A8H3EJS6</accession>
<feature type="compositionally biased region" description="Basic and acidic residues" evidence="1">
    <location>
        <begin position="18"/>
        <end position="35"/>
    </location>
</feature>
<evidence type="ECO:0000313" key="3">
    <source>
        <dbReference type="Proteomes" id="UP000664203"/>
    </source>
</evidence>
<feature type="compositionally biased region" description="Low complexity" evidence="1">
    <location>
        <begin position="254"/>
        <end position="277"/>
    </location>
</feature>
<proteinExistence type="predicted"/>
<dbReference type="Proteomes" id="UP000664203">
    <property type="component" value="Unassembled WGS sequence"/>
</dbReference>
<gene>
    <name evidence="2" type="ORF">ALECFALPRED_004021</name>
</gene>
<name>A0A8H3EJS6_9LECA</name>
<feature type="compositionally biased region" description="Low complexity" evidence="1">
    <location>
        <begin position="51"/>
        <end position="60"/>
    </location>
</feature>
<feature type="region of interest" description="Disordered" evidence="1">
    <location>
        <begin position="250"/>
        <end position="280"/>
    </location>
</feature>
<feature type="region of interest" description="Disordered" evidence="1">
    <location>
        <begin position="1"/>
        <end position="71"/>
    </location>
</feature>
<keyword evidence="3" id="KW-1185">Reference proteome</keyword>
<sequence length="362" mass="39809">MGWFWGKSDPPNSTNNDPLRDLDPSLRDFLSKESPVKYTPAPPPPAPPPETTTTTTSKPGPTTPAVPPESLYPDGRYAHLWTTYKPLSVIEAESKSDQEKLLDVLEGYKERKAQIGRAAVENCVEEQLVVNECWEKGQWTDRLTMCRGENRAFERCYILQSVCSTTCHAGAIYIGVVDDGLLISSCSDVQRFLKALGYLSTYSRPESVDEAIQMHADTLYHRMLAQEAATEEAKVAGLPEPQFPPILSSVSKSTTAIPTSSDTTTISKPTTPAPAAALKDDLPPLLPETETLLTPATQAALRERLKTMTPTERELEERGVIMDAKAARETGKQVTDILGQKKKRREEGKATAGDTISGWFGW</sequence>
<feature type="compositionally biased region" description="Pro residues" evidence="1">
    <location>
        <begin position="40"/>
        <end position="50"/>
    </location>
</feature>
<reference evidence="2" key="1">
    <citation type="submission" date="2021-03" db="EMBL/GenBank/DDBJ databases">
        <authorList>
            <person name="Tagirdzhanova G."/>
        </authorList>
    </citation>
    <scope>NUCLEOTIDE SEQUENCE</scope>
</reference>
<feature type="region of interest" description="Disordered" evidence="1">
    <location>
        <begin position="332"/>
        <end position="362"/>
    </location>
</feature>
<evidence type="ECO:0000313" key="2">
    <source>
        <dbReference type="EMBL" id="CAF9907849.1"/>
    </source>
</evidence>
<dbReference type="AlphaFoldDB" id="A0A8H3EJS6"/>
<comment type="caution">
    <text evidence="2">The sequence shown here is derived from an EMBL/GenBank/DDBJ whole genome shotgun (WGS) entry which is preliminary data.</text>
</comment>
<dbReference type="EMBL" id="CAJPDR010000025">
    <property type="protein sequence ID" value="CAF9907849.1"/>
    <property type="molecule type" value="Genomic_DNA"/>
</dbReference>
<organism evidence="2 3">
    <name type="scientific">Alectoria fallacina</name>
    <dbReference type="NCBI Taxonomy" id="1903189"/>
    <lineage>
        <taxon>Eukaryota</taxon>
        <taxon>Fungi</taxon>
        <taxon>Dikarya</taxon>
        <taxon>Ascomycota</taxon>
        <taxon>Pezizomycotina</taxon>
        <taxon>Lecanoromycetes</taxon>
        <taxon>OSLEUM clade</taxon>
        <taxon>Lecanoromycetidae</taxon>
        <taxon>Lecanorales</taxon>
        <taxon>Lecanorineae</taxon>
        <taxon>Parmeliaceae</taxon>
        <taxon>Alectoria</taxon>
    </lineage>
</organism>
<dbReference type="OrthoDB" id="2103031at2759"/>